<keyword evidence="1" id="KW-1133">Transmembrane helix</keyword>
<sequence>MNNLFLLGMVFLTISVIGQSKLFFLEINPGCFGRLLALVIGVVSLYFALTQGAIALPNFDILVNFIQNLIPDLTNFLKQIQLND</sequence>
<reference evidence="3" key="1">
    <citation type="journal article" date="2021" name="Science">
        <title>Hunting the eagle killer: A cyanobacterial neurotoxin causes vacuolar myelinopathy.</title>
        <authorList>
            <person name="Breinlinger S."/>
            <person name="Phillips T.J."/>
            <person name="Haram B.N."/>
            <person name="Mares J."/>
            <person name="Martinez Yerena J.A."/>
            <person name="Hrouzek P."/>
            <person name="Sobotka R."/>
            <person name="Henderson W.M."/>
            <person name="Schmieder P."/>
            <person name="Williams S.M."/>
            <person name="Lauderdale J.D."/>
            <person name="Wilde H.D."/>
            <person name="Gerrin W."/>
            <person name="Kust A."/>
            <person name="Washington J.W."/>
            <person name="Wagner C."/>
            <person name="Geier B."/>
            <person name="Liebeke M."/>
            <person name="Enke H."/>
            <person name="Niedermeyer T.H.J."/>
            <person name="Wilde S.B."/>
        </authorList>
    </citation>
    <scope>NUCLEOTIDE SEQUENCE [LARGE SCALE GENOMIC DNA]</scope>
    <source>
        <strain evidence="3">Thurmond2011</strain>
    </source>
</reference>
<keyword evidence="1" id="KW-0812">Transmembrane</keyword>
<dbReference type="RefSeq" id="WP_208342774.1">
    <property type="nucleotide sequence ID" value="NZ_CAWQFN010000186.1"/>
</dbReference>
<organism evidence="2 3">
    <name type="scientific">Aetokthonos hydrillicola Thurmond2011</name>
    <dbReference type="NCBI Taxonomy" id="2712845"/>
    <lineage>
        <taxon>Bacteria</taxon>
        <taxon>Bacillati</taxon>
        <taxon>Cyanobacteriota</taxon>
        <taxon>Cyanophyceae</taxon>
        <taxon>Nostocales</taxon>
        <taxon>Hapalosiphonaceae</taxon>
        <taxon>Aetokthonos</taxon>
    </lineage>
</organism>
<feature type="transmembrane region" description="Helical" evidence="1">
    <location>
        <begin position="34"/>
        <end position="56"/>
    </location>
</feature>
<gene>
    <name evidence="2" type="ORF">G7B40_000520</name>
</gene>
<dbReference type="AlphaFoldDB" id="A0AAP5I5W3"/>
<keyword evidence="3" id="KW-1185">Reference proteome</keyword>
<evidence type="ECO:0000313" key="2">
    <source>
        <dbReference type="EMBL" id="MDR9893070.1"/>
    </source>
</evidence>
<evidence type="ECO:0000313" key="3">
    <source>
        <dbReference type="Proteomes" id="UP000667802"/>
    </source>
</evidence>
<name>A0AAP5I5W3_9CYAN</name>
<dbReference type="Proteomes" id="UP000667802">
    <property type="component" value="Unassembled WGS sequence"/>
</dbReference>
<evidence type="ECO:0000256" key="1">
    <source>
        <dbReference type="SAM" id="Phobius"/>
    </source>
</evidence>
<protein>
    <submittedName>
        <fullName evidence="2">Uncharacterized protein</fullName>
    </submittedName>
</protein>
<dbReference type="EMBL" id="JAALHA020000001">
    <property type="protein sequence ID" value="MDR9893070.1"/>
    <property type="molecule type" value="Genomic_DNA"/>
</dbReference>
<keyword evidence="1" id="KW-0472">Membrane</keyword>
<accession>A0AAP5I5W3</accession>
<comment type="caution">
    <text evidence="2">The sequence shown here is derived from an EMBL/GenBank/DDBJ whole genome shotgun (WGS) entry which is preliminary data.</text>
</comment>
<proteinExistence type="predicted"/>